<dbReference type="InterPro" id="IPR022655">
    <property type="entry name" value="DUF1553"/>
</dbReference>
<protein>
    <submittedName>
        <fullName evidence="5">DUF1553 domain-containing protein</fullName>
    </submittedName>
</protein>
<feature type="signal peptide" evidence="1">
    <location>
        <begin position="1"/>
        <end position="19"/>
    </location>
</feature>
<name>A0ABT3GNM6_9BACT</name>
<dbReference type="PANTHER" id="PTHR35889:SF3">
    <property type="entry name" value="F-BOX DOMAIN-CONTAINING PROTEIN"/>
    <property type="match status" value="1"/>
</dbReference>
<feature type="domain" description="DUF1553" evidence="3">
    <location>
        <begin position="693"/>
        <end position="947"/>
    </location>
</feature>
<dbReference type="Proteomes" id="UP001320876">
    <property type="component" value="Unassembled WGS sequence"/>
</dbReference>
<reference evidence="5 6" key="1">
    <citation type="submission" date="2022-10" db="EMBL/GenBank/DDBJ databases">
        <title>Luteolibacter arcticus strain CCTCC AB 2014275, whole genome shotgun sequencing project.</title>
        <authorList>
            <person name="Zhao G."/>
            <person name="Shen L."/>
        </authorList>
    </citation>
    <scope>NUCLEOTIDE SEQUENCE [LARGE SCALE GENOMIC DNA]</scope>
    <source>
        <strain evidence="5 6">CCTCC AB 2014275</strain>
    </source>
</reference>
<proteinExistence type="predicted"/>
<gene>
    <name evidence="5" type="ORF">OKA05_21185</name>
</gene>
<comment type="caution">
    <text evidence="5">The sequence shown here is derived from an EMBL/GenBank/DDBJ whole genome shotgun (WGS) entry which is preliminary data.</text>
</comment>
<dbReference type="Pfam" id="PF07583">
    <property type="entry name" value="PSCyt2"/>
    <property type="match status" value="1"/>
</dbReference>
<dbReference type="InterPro" id="IPR011429">
    <property type="entry name" value="Cyt_c_Planctomycete-type"/>
</dbReference>
<dbReference type="EMBL" id="JAPDDT010000012">
    <property type="protein sequence ID" value="MCW1925089.1"/>
    <property type="molecule type" value="Genomic_DNA"/>
</dbReference>
<keyword evidence="1" id="KW-0732">Signal</keyword>
<dbReference type="RefSeq" id="WP_264489197.1">
    <property type="nucleotide sequence ID" value="NZ_JAPDDT010000012.1"/>
</dbReference>
<evidence type="ECO:0000313" key="6">
    <source>
        <dbReference type="Proteomes" id="UP001320876"/>
    </source>
</evidence>
<dbReference type="PANTHER" id="PTHR35889">
    <property type="entry name" value="CYCLOINULO-OLIGOSACCHARIDE FRUCTANOTRANSFERASE-RELATED"/>
    <property type="match status" value="1"/>
</dbReference>
<feature type="domain" description="Cytochrome C Planctomycete-type" evidence="4">
    <location>
        <begin position="36"/>
        <end position="95"/>
    </location>
</feature>
<accession>A0ABT3GNM6</accession>
<sequence>MLFSPRLALALAVVLSAAAEEVDFATQVQPILSEYCYHCHGPDAGTREAELRLDTKEGAYRVKDGLAAIHPGDSTTSEVIRRVLSDDPEVVMPPPKSKRVIPAADKELLKRWVDEGAKWGEHWAFVAPKRPEVPGGLPHPIEALVGERLKKEKLSPAPEAPKEKLLRRVSLDLTGLPPTAAELDGFLADHSPDAYDKAVDRLLASPRFGERMVWDWLDAARYADTNGFQGDPTRAMWYWRDWAIRAFNENMSYDRFTVEQLAGDLLPNPTQDQLLATGFHRNHMINGEGGRIPEESRVDYVMDRTETTATVWMGLTFQCSRCHDHKFDPISQRDYYQLSAFFNSIDESGGNDAGGLAHPVMTLATPEETQRIASLKLAESTARQERDALAKAVAGDQASWEKSLAVTSAAPVEWTVLHPESATSEAGATLMPQPDGSILVSGTNAETDEYLVLARNALKSVTAMKLEALPDPSFGNGGPGRANNGNFVLGELVVLGGGEPLGLEPVSADFEQGGWPLRHVADGKDDTGWAVMPAFGKAHEAVIAFDAPVPGRQPETLSFRLRFRTSNKQHTLGRFRISITNAPRTLLRPVPDAVKAALAVAAEQRNAAQQNTVRDFHHATEPRLVASNKRLAAATSARESAEQALPKTMIMRERAKPRDTHILIKGNWEARGDKVGYGVPAILPPLPAGEPPNRLTLAKWLVSPEHPLTARVTVNRYWQMFFGTGLVKTAEDFGVQGERPVHPQLLDWLAVEFRESGWDVKKLLRLIVTSATYKQSSVVPPGMAERDPDNRLLARGPRHRLPSWMLRDQALAASGLLVEKVGGPPVKGYQPAGVWEDATFGQIQYVQDHGDALYRRSLYTFWRRIVGPTMFFDVASRQSCAVRTGLTNTPLHALVTLNDVTYTEAARVLAQRMMKEGGGSDDLRLTHGFRLCTSRAPDEADVRLLLSALKLLRQQYQADPEAARKLIAAGESKPDAALDSVELAAFTGMASLLLNLDETLCNE</sequence>
<keyword evidence="6" id="KW-1185">Reference proteome</keyword>
<evidence type="ECO:0000256" key="1">
    <source>
        <dbReference type="SAM" id="SignalP"/>
    </source>
</evidence>
<dbReference type="Pfam" id="PF07635">
    <property type="entry name" value="PSCyt1"/>
    <property type="match status" value="1"/>
</dbReference>
<evidence type="ECO:0000313" key="5">
    <source>
        <dbReference type="EMBL" id="MCW1925089.1"/>
    </source>
</evidence>
<feature type="chain" id="PRO_5046625343" evidence="1">
    <location>
        <begin position="20"/>
        <end position="1003"/>
    </location>
</feature>
<dbReference type="InterPro" id="IPR011444">
    <property type="entry name" value="DUF1549"/>
</dbReference>
<evidence type="ECO:0000259" key="2">
    <source>
        <dbReference type="Pfam" id="PF07583"/>
    </source>
</evidence>
<dbReference type="Pfam" id="PF07587">
    <property type="entry name" value="PSD1"/>
    <property type="match status" value="1"/>
</dbReference>
<organism evidence="5 6">
    <name type="scientific">Luteolibacter arcticus</name>
    <dbReference type="NCBI Taxonomy" id="1581411"/>
    <lineage>
        <taxon>Bacteria</taxon>
        <taxon>Pseudomonadati</taxon>
        <taxon>Verrucomicrobiota</taxon>
        <taxon>Verrucomicrobiia</taxon>
        <taxon>Verrucomicrobiales</taxon>
        <taxon>Verrucomicrobiaceae</taxon>
        <taxon>Luteolibacter</taxon>
    </lineage>
</organism>
<evidence type="ECO:0000259" key="4">
    <source>
        <dbReference type="Pfam" id="PF07635"/>
    </source>
</evidence>
<evidence type="ECO:0000259" key="3">
    <source>
        <dbReference type="Pfam" id="PF07587"/>
    </source>
</evidence>
<feature type="domain" description="DUF1549" evidence="2">
    <location>
        <begin position="140"/>
        <end position="346"/>
    </location>
</feature>